<keyword evidence="3" id="KW-1185">Reference proteome</keyword>
<organism evidence="2 3">
    <name type="scientific">Mariniphaga sediminis</name>
    <dbReference type="NCBI Taxonomy" id="1628158"/>
    <lineage>
        <taxon>Bacteria</taxon>
        <taxon>Pseudomonadati</taxon>
        <taxon>Bacteroidota</taxon>
        <taxon>Bacteroidia</taxon>
        <taxon>Marinilabiliales</taxon>
        <taxon>Prolixibacteraceae</taxon>
        <taxon>Mariniphaga</taxon>
    </lineage>
</organism>
<comment type="caution">
    <text evidence="2">The sequence shown here is derived from an EMBL/GenBank/DDBJ whole genome shotgun (WGS) entry which is preliminary data.</text>
</comment>
<evidence type="ECO:0000313" key="3">
    <source>
        <dbReference type="Proteomes" id="UP000266441"/>
    </source>
</evidence>
<feature type="compositionally biased region" description="Basic and acidic residues" evidence="1">
    <location>
        <begin position="68"/>
        <end position="86"/>
    </location>
</feature>
<feature type="region of interest" description="Disordered" evidence="1">
    <location>
        <begin position="21"/>
        <end position="86"/>
    </location>
</feature>
<evidence type="ECO:0000256" key="1">
    <source>
        <dbReference type="SAM" id="MobiDB-lite"/>
    </source>
</evidence>
<dbReference type="PROSITE" id="PS51257">
    <property type="entry name" value="PROKAR_LIPOPROTEIN"/>
    <property type="match status" value="1"/>
</dbReference>
<dbReference type="EMBL" id="QWET01000004">
    <property type="protein sequence ID" value="RIH66043.1"/>
    <property type="molecule type" value="Genomic_DNA"/>
</dbReference>
<name>A0A399D3P5_9BACT</name>
<accession>A0A399D3P5</accession>
<protein>
    <submittedName>
        <fullName evidence="2">Uncharacterized protein</fullName>
    </submittedName>
</protein>
<dbReference type="OrthoDB" id="1122359at2"/>
<gene>
    <name evidence="2" type="ORF">D1164_07215</name>
</gene>
<proteinExistence type="predicted"/>
<dbReference type="Proteomes" id="UP000266441">
    <property type="component" value="Unassembled WGS sequence"/>
</dbReference>
<evidence type="ECO:0000313" key="2">
    <source>
        <dbReference type="EMBL" id="RIH66043.1"/>
    </source>
</evidence>
<reference evidence="2 3" key="1">
    <citation type="journal article" date="2015" name="Int. J. Syst. Evol. Microbiol.">
        <title>Mariniphaga sediminis sp. nov., isolated from coastal sediment.</title>
        <authorList>
            <person name="Wang F.Q."/>
            <person name="Shen Q.Y."/>
            <person name="Chen G.J."/>
            <person name="Du Z.J."/>
        </authorList>
    </citation>
    <scope>NUCLEOTIDE SEQUENCE [LARGE SCALE GENOMIC DNA]</scope>
    <source>
        <strain evidence="2 3">SY21</strain>
    </source>
</reference>
<dbReference type="RefSeq" id="WP_119349277.1">
    <property type="nucleotide sequence ID" value="NZ_QWET01000004.1"/>
</dbReference>
<feature type="compositionally biased region" description="Basic and acidic residues" evidence="1">
    <location>
        <begin position="21"/>
        <end position="49"/>
    </location>
</feature>
<sequence>MKKIAFILTIVIFVFTSCGSEKKKDNEKTHTHEDGTVHRNDAHEYKAMPEQESFEVEADSTQQHAVKKQHDHDYMHEHEGKHDHQH</sequence>
<dbReference type="AlphaFoldDB" id="A0A399D3P5"/>